<sequence>MRTDPRKLKRARLLERIRTVERSRSALAASEAEETRRRLFGVAERTRSLARHYAQQGDAAIGTDLRGAKAMQGQLQQLCAVSEQHAQEAGQRSDASLEELATAERRMRRAAEDRRSLARAIIADLER</sequence>
<name>A0ABT9H5E7_9SPHN</name>
<evidence type="ECO:0000313" key="2">
    <source>
        <dbReference type="EMBL" id="MDP4538545.1"/>
    </source>
</evidence>
<dbReference type="RefSeq" id="WP_305928676.1">
    <property type="nucleotide sequence ID" value="NZ_JAVAIL010000001.1"/>
</dbReference>
<evidence type="ECO:0000313" key="3">
    <source>
        <dbReference type="Proteomes" id="UP001235664"/>
    </source>
</evidence>
<keyword evidence="3" id="KW-1185">Reference proteome</keyword>
<evidence type="ECO:0000256" key="1">
    <source>
        <dbReference type="SAM" id="Coils"/>
    </source>
</evidence>
<protein>
    <submittedName>
        <fullName evidence="2">Uncharacterized protein</fullName>
    </submittedName>
</protein>
<reference evidence="2 3" key="1">
    <citation type="submission" date="2023-08" db="EMBL/GenBank/DDBJ databases">
        <title>genomic of DY56.</title>
        <authorList>
            <person name="Wang Y."/>
        </authorList>
    </citation>
    <scope>NUCLEOTIDE SEQUENCE [LARGE SCALE GENOMIC DNA]</scope>
    <source>
        <strain evidence="2 3">DY56-A-20</strain>
    </source>
</reference>
<comment type="caution">
    <text evidence="2">The sequence shown here is derived from an EMBL/GenBank/DDBJ whole genome shotgun (WGS) entry which is preliminary data.</text>
</comment>
<keyword evidence="1" id="KW-0175">Coiled coil</keyword>
<accession>A0ABT9H5E7</accession>
<feature type="coiled-coil region" evidence="1">
    <location>
        <begin position="93"/>
        <end position="120"/>
    </location>
</feature>
<dbReference type="EMBL" id="JAVAIL010000001">
    <property type="protein sequence ID" value="MDP4538545.1"/>
    <property type="molecule type" value="Genomic_DNA"/>
</dbReference>
<organism evidence="2 3">
    <name type="scientific">Qipengyuania benthica</name>
    <dbReference type="NCBI Taxonomy" id="3067651"/>
    <lineage>
        <taxon>Bacteria</taxon>
        <taxon>Pseudomonadati</taxon>
        <taxon>Pseudomonadota</taxon>
        <taxon>Alphaproteobacteria</taxon>
        <taxon>Sphingomonadales</taxon>
        <taxon>Erythrobacteraceae</taxon>
        <taxon>Qipengyuania</taxon>
    </lineage>
</organism>
<dbReference type="Proteomes" id="UP001235664">
    <property type="component" value="Unassembled WGS sequence"/>
</dbReference>
<gene>
    <name evidence="2" type="ORF">Q9K01_02770</name>
</gene>
<proteinExistence type="predicted"/>